<dbReference type="CDD" id="cd05692">
    <property type="entry name" value="S1_RPS1_repeat_hs4"/>
    <property type="match status" value="1"/>
</dbReference>
<reference evidence="5 6" key="1">
    <citation type="journal article" date="2019" name="Genome Biol. Evol.">
        <title>Insights into the evolution of the New World diploid cottons (Gossypium, subgenus Houzingenia) based on genome sequencing.</title>
        <authorList>
            <person name="Grover C.E."/>
            <person name="Arick M.A. 2nd"/>
            <person name="Thrash A."/>
            <person name="Conover J.L."/>
            <person name="Sanders W.S."/>
            <person name="Peterson D.G."/>
            <person name="Frelichowski J.E."/>
            <person name="Scheffler J.A."/>
            <person name="Scheffler B.E."/>
            <person name="Wendel J.F."/>
        </authorList>
    </citation>
    <scope>NUCLEOTIDE SEQUENCE [LARGE SCALE GENOMIC DNA]</scope>
    <source>
        <strain evidence="5">8</strain>
        <tissue evidence="5">Leaf</tissue>
    </source>
</reference>
<keyword evidence="2" id="KW-0689">Ribosomal protein</keyword>
<dbReference type="AlphaFoldDB" id="A0A7J9DW15"/>
<dbReference type="GO" id="GO:0003729">
    <property type="term" value="F:mRNA binding"/>
    <property type="evidence" value="ECO:0007669"/>
    <property type="project" value="TreeGrafter"/>
</dbReference>
<dbReference type="SUPFAM" id="SSF50249">
    <property type="entry name" value="Nucleic acid-binding proteins"/>
    <property type="match status" value="3"/>
</dbReference>
<keyword evidence="3" id="KW-0687">Ribonucleoprotein</keyword>
<keyword evidence="6" id="KW-1185">Reference proteome</keyword>
<proteinExistence type="inferred from homology"/>
<dbReference type="GO" id="GO:0009570">
    <property type="term" value="C:chloroplast stroma"/>
    <property type="evidence" value="ECO:0007669"/>
    <property type="project" value="TreeGrafter"/>
</dbReference>
<dbReference type="GO" id="GO:0003735">
    <property type="term" value="F:structural constituent of ribosome"/>
    <property type="evidence" value="ECO:0007669"/>
    <property type="project" value="TreeGrafter"/>
</dbReference>
<evidence type="ECO:0000313" key="5">
    <source>
        <dbReference type="EMBL" id="MBA0764947.1"/>
    </source>
</evidence>
<dbReference type="Proteomes" id="UP000593568">
    <property type="component" value="Unassembled WGS sequence"/>
</dbReference>
<name>A0A7J9DW15_9ROSI</name>
<dbReference type="PROSITE" id="PS50126">
    <property type="entry name" value="S1"/>
    <property type="match status" value="3"/>
</dbReference>
<dbReference type="FunFam" id="2.40.50.140:FF:000078">
    <property type="entry name" value="30S ribosomal protein S1"/>
    <property type="match status" value="1"/>
</dbReference>
<dbReference type="PANTHER" id="PTHR10724">
    <property type="entry name" value="30S RIBOSOMAL PROTEIN S1"/>
    <property type="match status" value="1"/>
</dbReference>
<evidence type="ECO:0000256" key="3">
    <source>
        <dbReference type="ARBA" id="ARBA00023274"/>
    </source>
</evidence>
<dbReference type="EMBL" id="JABEZW010000005">
    <property type="protein sequence ID" value="MBA0764947.1"/>
    <property type="molecule type" value="Genomic_DNA"/>
</dbReference>
<dbReference type="PANTHER" id="PTHR10724:SF7">
    <property type="entry name" value="SMALL RIBOSOMAL SUBUNIT PROTEIN BS1C"/>
    <property type="match status" value="1"/>
</dbReference>
<sequence>MASLAQQFTGLRCPQLSSSRFSVKPKQTQKVGAFASPIVSAVAVSNAKTKDRLELKKMFEDAYERCRTAPMEGVAFTVKGTVFCTDGNGALVDITAKSSAYLPVQEASIHKIKHVEEVGIVPGLREEFMIIGENEADDSLFLSLRSIQYELAWERCRQLQAEDVVVKGKVVGANKGGVVALVEGLRGFVPFSQISSKSTAEELLDKELPLKFVEVDEEQSRLVFSNRKAMADSQAQLGIGSVVLGTVQSLKPYGAFIDIGGINGLLHVSQISHDRVSDIATVLQPGDTLKVMILSHDRERGRVSLSTKKLEPTPGDMIRNPTLVFEKAEEMAQTFRQRIAQAEAMARADMLRFQPESGLTLSSDGILGPLASDLPAEGLDLSDVPEAEEV</sequence>
<dbReference type="SMART" id="SM00316">
    <property type="entry name" value="S1"/>
    <property type="match status" value="3"/>
</dbReference>
<organism evidence="5 6">
    <name type="scientific">Gossypium trilobum</name>
    <dbReference type="NCBI Taxonomy" id="34281"/>
    <lineage>
        <taxon>Eukaryota</taxon>
        <taxon>Viridiplantae</taxon>
        <taxon>Streptophyta</taxon>
        <taxon>Embryophyta</taxon>
        <taxon>Tracheophyta</taxon>
        <taxon>Spermatophyta</taxon>
        <taxon>Magnoliopsida</taxon>
        <taxon>eudicotyledons</taxon>
        <taxon>Gunneridae</taxon>
        <taxon>Pentapetalae</taxon>
        <taxon>rosids</taxon>
        <taxon>malvids</taxon>
        <taxon>Malvales</taxon>
        <taxon>Malvaceae</taxon>
        <taxon>Malvoideae</taxon>
        <taxon>Gossypium</taxon>
    </lineage>
</organism>
<dbReference type="FunFam" id="2.40.50.140:FF:000162">
    <property type="entry name" value="30S ribosomal protein S1, chloroplastic"/>
    <property type="match status" value="1"/>
</dbReference>
<dbReference type="GO" id="GO:1990904">
    <property type="term" value="C:ribonucleoprotein complex"/>
    <property type="evidence" value="ECO:0007669"/>
    <property type="project" value="UniProtKB-KW"/>
</dbReference>
<dbReference type="CDD" id="cd04465">
    <property type="entry name" value="S1_RPS1_repeat_ec2_hs2"/>
    <property type="match status" value="1"/>
</dbReference>
<dbReference type="Gene3D" id="2.40.50.140">
    <property type="entry name" value="Nucleic acid-binding proteins"/>
    <property type="match status" value="3"/>
</dbReference>
<dbReference type="Pfam" id="PF00575">
    <property type="entry name" value="S1"/>
    <property type="match status" value="2"/>
</dbReference>
<feature type="domain" description="S1 motif" evidence="4">
    <location>
        <begin position="75"/>
        <end position="145"/>
    </location>
</feature>
<evidence type="ECO:0000256" key="1">
    <source>
        <dbReference type="ARBA" id="ARBA00006767"/>
    </source>
</evidence>
<feature type="domain" description="S1 motif" evidence="4">
    <location>
        <begin position="163"/>
        <end position="227"/>
    </location>
</feature>
<evidence type="ECO:0000259" key="4">
    <source>
        <dbReference type="PROSITE" id="PS50126"/>
    </source>
</evidence>
<dbReference type="InterPro" id="IPR050437">
    <property type="entry name" value="Ribos_protein_bS1-like"/>
</dbReference>
<protein>
    <recommendedName>
        <fullName evidence="4">S1 motif domain-containing protein</fullName>
    </recommendedName>
</protein>
<accession>A0A7J9DW15</accession>
<feature type="domain" description="S1 motif" evidence="4">
    <location>
        <begin position="240"/>
        <end position="308"/>
    </location>
</feature>
<comment type="caution">
    <text evidence="5">The sequence shown here is derived from an EMBL/GenBank/DDBJ whole genome shotgun (WGS) entry which is preliminary data.</text>
</comment>
<dbReference type="InterPro" id="IPR003029">
    <property type="entry name" value="S1_domain"/>
</dbReference>
<gene>
    <name evidence="5" type="ORF">Gotri_014213</name>
</gene>
<evidence type="ECO:0000256" key="2">
    <source>
        <dbReference type="ARBA" id="ARBA00022980"/>
    </source>
</evidence>
<comment type="similarity">
    <text evidence="1">Belongs to the bacterial ribosomal protein bS1 family.</text>
</comment>
<dbReference type="InterPro" id="IPR012340">
    <property type="entry name" value="NA-bd_OB-fold"/>
</dbReference>
<dbReference type="GO" id="GO:0005840">
    <property type="term" value="C:ribosome"/>
    <property type="evidence" value="ECO:0007669"/>
    <property type="project" value="UniProtKB-KW"/>
</dbReference>
<dbReference type="GO" id="GO:0006412">
    <property type="term" value="P:translation"/>
    <property type="evidence" value="ECO:0007669"/>
    <property type="project" value="TreeGrafter"/>
</dbReference>
<evidence type="ECO:0000313" key="6">
    <source>
        <dbReference type="Proteomes" id="UP000593568"/>
    </source>
</evidence>